<reference evidence="3" key="1">
    <citation type="submission" date="2021-01" db="EMBL/GenBank/DDBJ databases">
        <title>Caligus Genome Assembly.</title>
        <authorList>
            <person name="Gallardo-Escarate C."/>
        </authorList>
    </citation>
    <scope>NUCLEOTIDE SEQUENCE [LARGE SCALE GENOMIC DNA]</scope>
</reference>
<sequence length="87" mass="10150">MTFNCFEMLKRGGTADMMKQKTKMECLTLVWMDSVNSTKSLCLLHSLEPWNWLTIFSSLEFLLPLLPCVIPWNVAEKKRFSKVITFT</sequence>
<protein>
    <submittedName>
        <fullName evidence="1">ATP-dependent DNA helicase</fullName>
    </submittedName>
</protein>
<reference evidence="1" key="2">
    <citation type="journal article" name="Sci. Data">
        <title>Chromosome-scale genome assembly of the sea louse Caligus rogercresseyi by SMRT sequencing and Hi-C analysis.</title>
        <authorList>
            <person name="Gallardo-Escarate C."/>
            <person name="Valenzuela-Munoz V."/>
            <person name="Nunez-Acuna G."/>
            <person name="Valenzuela-Miranda D."/>
            <person name="Goncalves A.T."/>
            <person name="Escobar-Sepulveda H."/>
            <person name="Liachko I."/>
            <person name="Nelson B."/>
            <person name="Roberts S."/>
            <person name="Warren W."/>
        </authorList>
    </citation>
    <scope>NUCLEOTIDE SEQUENCE</scope>
    <source>
        <tissue evidence="1">Whole tissue</tissue>
    </source>
</reference>
<keyword evidence="1" id="KW-0547">Nucleotide-binding</keyword>
<dbReference type="GO" id="GO:0004386">
    <property type="term" value="F:helicase activity"/>
    <property type="evidence" value="ECO:0007669"/>
    <property type="project" value="UniProtKB-KW"/>
</dbReference>
<dbReference type="EMBL" id="CP045895">
    <property type="protein sequence ID" value="QQP49390.1"/>
    <property type="molecule type" value="Genomic_DNA"/>
</dbReference>
<dbReference type="AlphaFoldDB" id="A0A7T8JW61"/>
<gene>
    <name evidence="2" type="ORF">FKW44_010046</name>
    <name evidence="1" type="ORF">FKW44_017500</name>
</gene>
<evidence type="ECO:0000313" key="3">
    <source>
        <dbReference type="Proteomes" id="UP000595437"/>
    </source>
</evidence>
<keyword evidence="3" id="KW-1185">Reference proteome</keyword>
<evidence type="ECO:0000313" key="2">
    <source>
        <dbReference type="EMBL" id="QQP49390.1"/>
    </source>
</evidence>
<organism evidence="1 3">
    <name type="scientific">Caligus rogercresseyi</name>
    <name type="common">Sea louse</name>
    <dbReference type="NCBI Taxonomy" id="217165"/>
    <lineage>
        <taxon>Eukaryota</taxon>
        <taxon>Metazoa</taxon>
        <taxon>Ecdysozoa</taxon>
        <taxon>Arthropoda</taxon>
        <taxon>Crustacea</taxon>
        <taxon>Multicrustacea</taxon>
        <taxon>Hexanauplia</taxon>
        <taxon>Copepoda</taxon>
        <taxon>Siphonostomatoida</taxon>
        <taxon>Caligidae</taxon>
        <taxon>Caligus</taxon>
    </lineage>
</organism>
<name>A0A7T8JW61_CALRO</name>
<evidence type="ECO:0000313" key="1">
    <source>
        <dbReference type="EMBL" id="QQP37283.1"/>
    </source>
</evidence>
<keyword evidence="1" id="KW-0067">ATP-binding</keyword>
<dbReference type="Proteomes" id="UP000595437">
    <property type="component" value="Chromosome 6"/>
</dbReference>
<keyword evidence="1" id="KW-0347">Helicase</keyword>
<dbReference type="Proteomes" id="UP000595437">
    <property type="component" value="Chromosome 12"/>
</dbReference>
<keyword evidence="1" id="KW-0378">Hydrolase</keyword>
<accession>A0A7T8JW61</accession>
<proteinExistence type="predicted"/>
<dbReference type="EMBL" id="CP045901">
    <property type="protein sequence ID" value="QQP37283.1"/>
    <property type="molecule type" value="Genomic_DNA"/>
</dbReference>